<keyword evidence="12" id="KW-1185">Reference proteome</keyword>
<evidence type="ECO:0000313" key="12">
    <source>
        <dbReference type="Proteomes" id="UP000183042"/>
    </source>
</evidence>
<comment type="subcellular location">
    <subcellularLocation>
        <location evidence="1">Membrane</location>
        <topology evidence="1">Multi-pass membrane protein</topology>
    </subcellularLocation>
</comment>
<dbReference type="GO" id="GO:0022857">
    <property type="term" value="F:transmembrane transporter activity"/>
    <property type="evidence" value="ECO:0007669"/>
    <property type="project" value="InterPro"/>
</dbReference>
<evidence type="ECO:0000256" key="5">
    <source>
        <dbReference type="ARBA" id="ARBA00022989"/>
    </source>
</evidence>
<feature type="transmembrane region" description="Helical" evidence="7">
    <location>
        <begin position="284"/>
        <end position="304"/>
    </location>
</feature>
<keyword evidence="4" id="KW-0058">Aromatic hydrocarbons catabolism</keyword>
<evidence type="ECO:0000313" key="9">
    <source>
        <dbReference type="EMBL" id="KPW83117.1"/>
    </source>
</evidence>
<dbReference type="GO" id="GO:0016020">
    <property type="term" value="C:membrane"/>
    <property type="evidence" value="ECO:0007669"/>
    <property type="project" value="UniProtKB-SubCell"/>
</dbReference>
<keyword evidence="3 7" id="KW-0812">Transmembrane</keyword>
<dbReference type="PROSITE" id="PS50850">
    <property type="entry name" value="MFS"/>
    <property type="match status" value="1"/>
</dbReference>
<evidence type="ECO:0000256" key="1">
    <source>
        <dbReference type="ARBA" id="ARBA00004141"/>
    </source>
</evidence>
<evidence type="ECO:0000256" key="6">
    <source>
        <dbReference type="ARBA" id="ARBA00023136"/>
    </source>
</evidence>
<feature type="domain" description="Major facilitator superfamily (MFS) profile" evidence="8">
    <location>
        <begin position="25"/>
        <end position="431"/>
    </location>
</feature>
<evidence type="ECO:0000256" key="3">
    <source>
        <dbReference type="ARBA" id="ARBA00022692"/>
    </source>
</evidence>
<reference evidence="10 12" key="2">
    <citation type="submission" date="2016-10" db="EMBL/GenBank/DDBJ databases">
        <authorList>
            <person name="Varghese N."/>
            <person name="Submissions S."/>
        </authorList>
    </citation>
    <scope>NUCLEOTIDE SEQUENCE [LARGE SCALE GENOMIC DNA]</scope>
    <source>
        <strain evidence="10 12">DSM 14939</strain>
    </source>
</reference>
<feature type="transmembrane region" description="Helical" evidence="7">
    <location>
        <begin position="116"/>
        <end position="137"/>
    </location>
</feature>
<protein>
    <submittedName>
        <fullName evidence="10">Nitrate/nitrite transporter NarK</fullName>
    </submittedName>
    <submittedName>
        <fullName evidence="9">Putative transport-related membrane protein</fullName>
    </submittedName>
</protein>
<sequence length="444" mass="48358">MARTQPTQPVTELERTTMRRVAWRLLPFLILCYLIAIIDRGNIGMASLQMNHDLGLSPAIFGFASSLFFVSYFLVEVPSNLALQKFGARIWIARIMITWGIISAGTAFVQGANSLYVMRFLLGAAEAGFFPGVLLYMTYWLPSAYRARMVAIFMVAIPGANFLGSPLSGYLLTLDGWMGMRGWHWLFILEGIPAVLLGIACLFILTDRPAQARWLDDEQRTWLVDKLDEERKLKTNIGHISLWKLLKHKDIWVMALIYSGASAAGSTMSVWAPQLLKSFGLSNLEIGFVNAIPYGIASVAMIIWGRSSDRSNERRWHTSATLFLITAGLLLALVTSSLPATVVMLTMVLIGAYSMKGPFWALVSNWLSSSTAAAGLAAIGALANLIGGGIMVNAYGAIHQATGSYAIALLPLAALCTAGAIAVLVMGRSRKREALEDAKSVEVS</sequence>
<proteinExistence type="predicted"/>
<evidence type="ECO:0000256" key="7">
    <source>
        <dbReference type="SAM" id="Phobius"/>
    </source>
</evidence>
<keyword evidence="6 7" id="KW-0472">Membrane</keyword>
<evidence type="ECO:0000313" key="11">
    <source>
        <dbReference type="Proteomes" id="UP000050411"/>
    </source>
</evidence>
<evidence type="ECO:0000259" key="8">
    <source>
        <dbReference type="PROSITE" id="PS50850"/>
    </source>
</evidence>
<feature type="transmembrane region" description="Helical" evidence="7">
    <location>
        <begin position="91"/>
        <end position="110"/>
    </location>
</feature>
<dbReference type="Proteomes" id="UP000183042">
    <property type="component" value="Unassembled WGS sequence"/>
</dbReference>
<dbReference type="InterPro" id="IPR011701">
    <property type="entry name" value="MFS"/>
</dbReference>
<feature type="transmembrane region" description="Helical" evidence="7">
    <location>
        <begin position="375"/>
        <end position="398"/>
    </location>
</feature>
<dbReference type="PATRIC" id="fig|200452.3.peg.1966"/>
<feature type="transmembrane region" description="Helical" evidence="7">
    <location>
        <begin position="183"/>
        <end position="205"/>
    </location>
</feature>
<dbReference type="PANTHER" id="PTHR43791">
    <property type="entry name" value="PERMEASE-RELATED"/>
    <property type="match status" value="1"/>
</dbReference>
<comment type="caution">
    <text evidence="9">The sequence shown here is derived from an EMBL/GenBank/DDBJ whole genome shotgun (WGS) entry which is preliminary data.</text>
</comment>
<dbReference type="PANTHER" id="PTHR43791:SF36">
    <property type="entry name" value="TRANSPORTER, PUTATIVE (AFU_ORTHOLOGUE AFUA_6G08340)-RELATED"/>
    <property type="match status" value="1"/>
</dbReference>
<accession>A0A0P9RG55</accession>
<dbReference type="EMBL" id="FNJH01000001">
    <property type="protein sequence ID" value="SDO57509.1"/>
    <property type="molecule type" value="Genomic_DNA"/>
</dbReference>
<keyword evidence="2" id="KW-0813">Transport</keyword>
<feature type="transmembrane region" description="Helical" evidence="7">
    <location>
        <begin position="58"/>
        <end position="79"/>
    </location>
</feature>
<name>A0A0P9RG55_9PSED</name>
<dbReference type="GeneID" id="65074069"/>
<feature type="transmembrane region" description="Helical" evidence="7">
    <location>
        <begin position="404"/>
        <end position="425"/>
    </location>
</feature>
<keyword evidence="5 7" id="KW-1133">Transmembrane helix</keyword>
<feature type="transmembrane region" description="Helical" evidence="7">
    <location>
        <begin position="21"/>
        <end position="38"/>
    </location>
</feature>
<feature type="transmembrane region" description="Helical" evidence="7">
    <location>
        <begin position="149"/>
        <end position="171"/>
    </location>
</feature>
<organism evidence="9 11">
    <name type="scientific">Pseudomonas congelans</name>
    <dbReference type="NCBI Taxonomy" id="200452"/>
    <lineage>
        <taxon>Bacteria</taxon>
        <taxon>Pseudomonadati</taxon>
        <taxon>Pseudomonadota</taxon>
        <taxon>Gammaproteobacteria</taxon>
        <taxon>Pseudomonadales</taxon>
        <taxon>Pseudomonadaceae</taxon>
        <taxon>Pseudomonas</taxon>
    </lineage>
</organism>
<evidence type="ECO:0000256" key="4">
    <source>
        <dbReference type="ARBA" id="ARBA00022797"/>
    </source>
</evidence>
<dbReference type="SUPFAM" id="SSF103473">
    <property type="entry name" value="MFS general substrate transporter"/>
    <property type="match status" value="1"/>
</dbReference>
<dbReference type="CDD" id="cd17319">
    <property type="entry name" value="MFS_ExuT_GudP_like"/>
    <property type="match status" value="1"/>
</dbReference>
<reference evidence="9 11" key="1">
    <citation type="submission" date="2015-09" db="EMBL/GenBank/DDBJ databases">
        <title>Genome announcement of multiple Pseudomonas syringae strains.</title>
        <authorList>
            <person name="Thakur S."/>
            <person name="Wang P.W."/>
            <person name="Gong Y."/>
            <person name="Weir B.S."/>
            <person name="Guttman D.S."/>
        </authorList>
    </citation>
    <scope>NUCLEOTIDE SEQUENCE [LARGE SCALE GENOMIC DNA]</scope>
    <source>
        <strain evidence="9 11">ICMP19117</strain>
    </source>
</reference>
<dbReference type="Proteomes" id="UP000050411">
    <property type="component" value="Unassembled WGS sequence"/>
</dbReference>
<dbReference type="EMBL" id="LJQB01000075">
    <property type="protein sequence ID" value="KPW83117.1"/>
    <property type="molecule type" value="Genomic_DNA"/>
</dbReference>
<evidence type="ECO:0000256" key="2">
    <source>
        <dbReference type="ARBA" id="ARBA00022448"/>
    </source>
</evidence>
<dbReference type="InterPro" id="IPR020846">
    <property type="entry name" value="MFS_dom"/>
</dbReference>
<dbReference type="Pfam" id="PF07690">
    <property type="entry name" value="MFS_1"/>
    <property type="match status" value="1"/>
</dbReference>
<gene>
    <name evidence="9" type="ORF">ALO92_01597</name>
    <name evidence="10" type="ORF">SAMN05216596_101818</name>
</gene>
<dbReference type="Gene3D" id="1.20.1250.20">
    <property type="entry name" value="MFS general substrate transporter like domains"/>
    <property type="match status" value="2"/>
</dbReference>
<dbReference type="AlphaFoldDB" id="A0A0P9RG55"/>
<evidence type="ECO:0000313" key="10">
    <source>
        <dbReference type="EMBL" id="SDO57509.1"/>
    </source>
</evidence>
<dbReference type="FunFam" id="1.20.1250.20:FF:000018">
    <property type="entry name" value="MFS transporter permease"/>
    <property type="match status" value="1"/>
</dbReference>
<dbReference type="InterPro" id="IPR036259">
    <property type="entry name" value="MFS_trans_sf"/>
</dbReference>
<dbReference type="RefSeq" id="WP_010429150.1">
    <property type="nucleotide sequence ID" value="NZ_CP053030.1"/>
</dbReference>
<feature type="transmembrane region" description="Helical" evidence="7">
    <location>
        <begin position="251"/>
        <end position="272"/>
    </location>
</feature>